<gene>
    <name evidence="1" type="ORF">FA707_08305</name>
</gene>
<dbReference type="Pfam" id="PF11217">
    <property type="entry name" value="DUF3013"/>
    <property type="match status" value="1"/>
</dbReference>
<dbReference type="AlphaFoldDB" id="A0A4D7CSA3"/>
<evidence type="ECO:0000313" key="1">
    <source>
        <dbReference type="EMBL" id="QCI86968.1"/>
    </source>
</evidence>
<name>A0A4D7CSA3_9ENTE</name>
<dbReference type="KEGG" id="vao:FA707_08305"/>
<protein>
    <submittedName>
        <fullName evidence="1">DUF3013 family protein</fullName>
    </submittedName>
</protein>
<dbReference type="EMBL" id="CP039712">
    <property type="protein sequence ID" value="QCI86968.1"/>
    <property type="molecule type" value="Genomic_DNA"/>
</dbReference>
<dbReference type="RefSeq" id="WP_136953790.1">
    <property type="nucleotide sequence ID" value="NZ_CP039712.1"/>
</dbReference>
<accession>A0A4D7CSA3</accession>
<evidence type="ECO:0000313" key="2">
    <source>
        <dbReference type="Proteomes" id="UP000298615"/>
    </source>
</evidence>
<proteinExistence type="predicted"/>
<reference evidence="1 2" key="1">
    <citation type="submission" date="2019-04" db="EMBL/GenBank/DDBJ databases">
        <title>Vagococcus sp. nov., isolated from faeces of yaks (Bos grunniens).</title>
        <authorList>
            <person name="Ge Y."/>
        </authorList>
    </citation>
    <scope>NUCLEOTIDE SEQUENCE [LARGE SCALE GENOMIC DNA]</scope>
    <source>
        <strain evidence="1 2">MN-17</strain>
    </source>
</reference>
<keyword evidence="2" id="KW-1185">Reference proteome</keyword>
<dbReference type="OrthoDB" id="2165293at2"/>
<dbReference type="Gene3D" id="3.40.50.11250">
    <property type="entry name" value="Protein of unknown function DUF3013"/>
    <property type="match status" value="1"/>
</dbReference>
<organism evidence="1 2">
    <name type="scientific">Vagococcus zengguangii</name>
    <dbReference type="NCBI Taxonomy" id="2571750"/>
    <lineage>
        <taxon>Bacteria</taxon>
        <taxon>Bacillati</taxon>
        <taxon>Bacillota</taxon>
        <taxon>Bacilli</taxon>
        <taxon>Lactobacillales</taxon>
        <taxon>Enterococcaceae</taxon>
        <taxon>Vagococcus</taxon>
    </lineage>
</organism>
<dbReference type="Proteomes" id="UP000298615">
    <property type="component" value="Chromosome"/>
</dbReference>
<sequence length="162" mass="18738">MKKKNMLEFLDKQLEKEMKDYDFAIDWNTKEHTVEVMVVLYAHNNQSVTIADLDGIESEEEVIEFEDAILLAPEGKYQGDPHDYLAVLPYAGKKGMKQGTIEAIAKYLYQVVEQGESDLMDFLQDETQEVFELLWDDAAFAEVEQAQLAKSQGQTEWPYPRY</sequence>
<dbReference type="InterPro" id="IPR021380">
    <property type="entry name" value="DUF3013"/>
</dbReference>